<dbReference type="NCBIfam" id="TIGR02273">
    <property type="entry name" value="16S_RimM"/>
    <property type="match status" value="1"/>
</dbReference>
<dbReference type="InterPro" id="IPR002676">
    <property type="entry name" value="RimM_N"/>
</dbReference>
<comment type="subunit">
    <text evidence="5">Binds ribosomal protein uS19.</text>
</comment>
<dbReference type="GO" id="GO:0042274">
    <property type="term" value="P:ribosomal small subunit biogenesis"/>
    <property type="evidence" value="ECO:0007669"/>
    <property type="project" value="UniProtKB-UniRule"/>
</dbReference>
<dbReference type="RefSeq" id="WP_108973507.1">
    <property type="nucleotide sequence ID" value="NZ_BFBB01000002.1"/>
</dbReference>
<keyword evidence="9" id="KW-1185">Reference proteome</keyword>
<dbReference type="InterPro" id="IPR011033">
    <property type="entry name" value="PRC_barrel-like_sf"/>
</dbReference>
<keyword evidence="2 5" id="KW-0690">Ribosome biogenesis</keyword>
<organism evidence="8 9">
    <name type="scientific">Leptospira ryugenii</name>
    <dbReference type="NCBI Taxonomy" id="1917863"/>
    <lineage>
        <taxon>Bacteria</taxon>
        <taxon>Pseudomonadati</taxon>
        <taxon>Spirochaetota</taxon>
        <taxon>Spirochaetia</taxon>
        <taxon>Leptospirales</taxon>
        <taxon>Leptospiraceae</taxon>
        <taxon>Leptospira</taxon>
    </lineage>
</organism>
<feature type="domain" description="Ribosome maturation factor RimM PRC barrel" evidence="7">
    <location>
        <begin position="107"/>
        <end position="175"/>
    </location>
</feature>
<dbReference type="SUPFAM" id="SSF50447">
    <property type="entry name" value="Translation proteins"/>
    <property type="match status" value="1"/>
</dbReference>
<dbReference type="Gene3D" id="2.40.30.60">
    <property type="entry name" value="RimM"/>
    <property type="match status" value="1"/>
</dbReference>
<proteinExistence type="inferred from homology"/>
<dbReference type="HAMAP" id="MF_00014">
    <property type="entry name" value="Ribosome_mat_RimM"/>
    <property type="match status" value="1"/>
</dbReference>
<evidence type="ECO:0000256" key="1">
    <source>
        <dbReference type="ARBA" id="ARBA00022490"/>
    </source>
</evidence>
<dbReference type="InterPro" id="IPR009000">
    <property type="entry name" value="Transl_B-barrel_sf"/>
</dbReference>
<evidence type="ECO:0000259" key="7">
    <source>
        <dbReference type="Pfam" id="PF24986"/>
    </source>
</evidence>
<dbReference type="AlphaFoldDB" id="A0A2P2DWQ5"/>
<dbReference type="GO" id="GO:0005737">
    <property type="term" value="C:cytoplasm"/>
    <property type="evidence" value="ECO:0007669"/>
    <property type="project" value="UniProtKB-SubCell"/>
</dbReference>
<dbReference type="PANTHER" id="PTHR33692">
    <property type="entry name" value="RIBOSOME MATURATION FACTOR RIMM"/>
    <property type="match status" value="1"/>
</dbReference>
<dbReference type="Proteomes" id="UP000245133">
    <property type="component" value="Unassembled WGS sequence"/>
</dbReference>
<accession>A0A2P2DWQ5</accession>
<dbReference type="OrthoDB" id="9810331at2"/>
<dbReference type="GO" id="GO:0006364">
    <property type="term" value="P:rRNA processing"/>
    <property type="evidence" value="ECO:0007669"/>
    <property type="project" value="UniProtKB-UniRule"/>
</dbReference>
<dbReference type="Pfam" id="PF24986">
    <property type="entry name" value="PRC_RimM"/>
    <property type="match status" value="1"/>
</dbReference>
<dbReference type="EMBL" id="BFBB01000002">
    <property type="protein sequence ID" value="GBF49059.1"/>
    <property type="molecule type" value="Genomic_DNA"/>
</dbReference>
<comment type="subcellular location">
    <subcellularLocation>
        <location evidence="5">Cytoplasm</location>
    </subcellularLocation>
</comment>
<keyword evidence="1 5" id="KW-0963">Cytoplasm</keyword>
<dbReference type="GO" id="GO:0043022">
    <property type="term" value="F:ribosome binding"/>
    <property type="evidence" value="ECO:0007669"/>
    <property type="project" value="InterPro"/>
</dbReference>
<evidence type="ECO:0000256" key="3">
    <source>
        <dbReference type="ARBA" id="ARBA00022552"/>
    </source>
</evidence>
<gene>
    <name evidence="5 8" type="primary">rimM</name>
    <name evidence="8" type="ORF">LPTSP4_05680</name>
</gene>
<feature type="domain" description="RimM N-terminal" evidence="6">
    <location>
        <begin position="11"/>
        <end position="92"/>
    </location>
</feature>
<comment type="function">
    <text evidence="5">An accessory protein needed during the final step in the assembly of 30S ribosomal subunit, possibly for assembly of the head region. Essential for efficient processing of 16S rRNA. May be needed both before and after RbfA during the maturation of 16S rRNA. It has affinity for free ribosomal 30S subunits but not for 70S ribosomes.</text>
</comment>
<keyword evidence="4 5" id="KW-0143">Chaperone</keyword>
<dbReference type="PANTHER" id="PTHR33692:SF1">
    <property type="entry name" value="RIBOSOME MATURATION FACTOR RIMM"/>
    <property type="match status" value="1"/>
</dbReference>
<dbReference type="InterPro" id="IPR056792">
    <property type="entry name" value="PRC_RimM"/>
</dbReference>
<evidence type="ECO:0000313" key="8">
    <source>
        <dbReference type="EMBL" id="GBF49059.1"/>
    </source>
</evidence>
<evidence type="ECO:0000313" key="9">
    <source>
        <dbReference type="Proteomes" id="UP000245133"/>
    </source>
</evidence>
<keyword evidence="3 5" id="KW-0698">rRNA processing</keyword>
<comment type="caution">
    <text evidence="8">The sequence shown here is derived from an EMBL/GenBank/DDBJ whole genome shotgun (WGS) entry which is preliminary data.</text>
</comment>
<reference evidence="8 9" key="1">
    <citation type="submission" date="2018-02" db="EMBL/GenBank/DDBJ databases">
        <title>Novel Leptospira species isolated from soil and water in Japan.</title>
        <authorList>
            <person name="Nakao R."/>
            <person name="Masuzawa T."/>
        </authorList>
    </citation>
    <scope>NUCLEOTIDE SEQUENCE [LARGE SCALE GENOMIC DNA]</scope>
    <source>
        <strain evidence="8 9">YH101</strain>
    </source>
</reference>
<dbReference type="SUPFAM" id="SSF50346">
    <property type="entry name" value="PRC-barrel domain"/>
    <property type="match status" value="1"/>
</dbReference>
<comment type="similarity">
    <text evidence="5">Belongs to the RimM family.</text>
</comment>
<protein>
    <recommendedName>
        <fullName evidence="5">Ribosome maturation factor RimM</fullName>
    </recommendedName>
</protein>
<dbReference type="Gene3D" id="2.30.30.240">
    <property type="entry name" value="PRC-barrel domain"/>
    <property type="match status" value="1"/>
</dbReference>
<evidence type="ECO:0000256" key="5">
    <source>
        <dbReference type="HAMAP-Rule" id="MF_00014"/>
    </source>
</evidence>
<dbReference type="GO" id="GO:0005840">
    <property type="term" value="C:ribosome"/>
    <property type="evidence" value="ECO:0007669"/>
    <property type="project" value="InterPro"/>
</dbReference>
<evidence type="ECO:0000256" key="2">
    <source>
        <dbReference type="ARBA" id="ARBA00022517"/>
    </source>
</evidence>
<evidence type="ECO:0000259" key="6">
    <source>
        <dbReference type="Pfam" id="PF01782"/>
    </source>
</evidence>
<sequence>MSIDPSSFVSIGTFGASHGVKGLIKVFTSGDTLSQKKPPITVYTKKGQESFTSLSLLQIHKQANHFLVQIDGFVSKESVAVLTNSELFLPKEELPQTEHPNEIYTFQLLGLQAVPSIGGEHLGYEVTDVIDNPAHPILEFKVLDAKAETLPTILVPFLDQFIGNWDIHKQEIEVKQWEQWFEV</sequence>
<comment type="domain">
    <text evidence="5">The PRC barrel domain binds ribosomal protein uS19.</text>
</comment>
<dbReference type="InterPro" id="IPR011961">
    <property type="entry name" value="RimM"/>
</dbReference>
<dbReference type="Pfam" id="PF01782">
    <property type="entry name" value="RimM"/>
    <property type="match status" value="1"/>
</dbReference>
<evidence type="ECO:0000256" key="4">
    <source>
        <dbReference type="ARBA" id="ARBA00023186"/>
    </source>
</evidence>
<name>A0A2P2DWQ5_9LEPT</name>
<dbReference type="InterPro" id="IPR036976">
    <property type="entry name" value="RimM_N_sf"/>
</dbReference>